<keyword evidence="9" id="KW-0804">Transcription</keyword>
<evidence type="ECO:0000256" key="9">
    <source>
        <dbReference type="ARBA" id="ARBA00023163"/>
    </source>
</evidence>
<organism evidence="24 25">
    <name type="scientific">Guillardia theta (strain CCMP2712)</name>
    <name type="common">Cryptophyte</name>
    <dbReference type="NCBI Taxonomy" id="905079"/>
    <lineage>
        <taxon>Eukaryota</taxon>
        <taxon>Cryptophyceae</taxon>
        <taxon>Pyrenomonadales</taxon>
        <taxon>Geminigeraceae</taxon>
        <taxon>Guillardia</taxon>
    </lineage>
</organism>
<dbReference type="Proteomes" id="UP000011087">
    <property type="component" value="Unassembled WGS sequence"/>
</dbReference>
<dbReference type="PANTHER" id="PTHR10615">
    <property type="entry name" value="HISTONE ACETYLTRANSFERASE"/>
    <property type="match status" value="1"/>
</dbReference>
<dbReference type="InterPro" id="IPR036388">
    <property type="entry name" value="WH-like_DNA-bd_sf"/>
</dbReference>
<evidence type="ECO:0000256" key="2">
    <source>
        <dbReference type="ARBA" id="ARBA00013184"/>
    </source>
</evidence>
<feature type="active site" description="Proton donor/acceptor" evidence="22">
    <location>
        <position position="195"/>
    </location>
</feature>
<keyword evidence="5" id="KW-0227">DNA damage</keyword>
<evidence type="ECO:0000256" key="1">
    <source>
        <dbReference type="ARBA" id="ARBA00010107"/>
    </source>
</evidence>
<dbReference type="EC" id="2.3.1.48" evidence="2"/>
<dbReference type="EnsemblProtists" id="EKX42867">
    <property type="protein sequence ID" value="EKX42867"/>
    <property type="gene ID" value="GUITHDRAFT_73663"/>
</dbReference>
<evidence type="ECO:0000256" key="20">
    <source>
        <dbReference type="ARBA" id="ARBA00076782"/>
    </source>
</evidence>
<dbReference type="GO" id="GO:0006357">
    <property type="term" value="P:regulation of transcription by RNA polymerase II"/>
    <property type="evidence" value="ECO:0007669"/>
    <property type="project" value="UniProtKB-ARBA"/>
</dbReference>
<accession>A0A0C3TG29</accession>
<evidence type="ECO:0000256" key="4">
    <source>
        <dbReference type="ARBA" id="ARBA00022679"/>
    </source>
</evidence>
<keyword evidence="8" id="KW-0010">Activator</keyword>
<comment type="catalytic activity">
    <reaction evidence="16">
        <text>L-lysyl-[protein] + acetyl-CoA = N(6)-acetyl-L-lysyl-[protein] + CoA + H(+)</text>
        <dbReference type="Rhea" id="RHEA:45948"/>
        <dbReference type="Rhea" id="RHEA-COMP:9752"/>
        <dbReference type="Rhea" id="RHEA-COMP:10731"/>
        <dbReference type="ChEBI" id="CHEBI:15378"/>
        <dbReference type="ChEBI" id="CHEBI:29969"/>
        <dbReference type="ChEBI" id="CHEBI:57287"/>
        <dbReference type="ChEBI" id="CHEBI:57288"/>
        <dbReference type="ChEBI" id="CHEBI:61930"/>
    </reaction>
    <physiologicalReaction direction="left-to-right" evidence="16">
        <dbReference type="Rhea" id="RHEA:45949"/>
    </physiologicalReaction>
</comment>
<dbReference type="AlphaFoldDB" id="A0A0C3TG29"/>
<dbReference type="FunFam" id="3.40.630.30:FF:000002">
    <property type="entry name" value="Histone acetyltransferase"/>
    <property type="match status" value="1"/>
</dbReference>
<dbReference type="GO" id="GO:0035267">
    <property type="term" value="C:NuA4 histone acetyltransferase complex"/>
    <property type="evidence" value="ECO:0007669"/>
    <property type="project" value="UniProtKB-ARBA"/>
</dbReference>
<dbReference type="InterPro" id="IPR040706">
    <property type="entry name" value="Zf-MYST"/>
</dbReference>
<keyword evidence="25" id="KW-1185">Reference proteome</keyword>
<reference evidence="24" key="3">
    <citation type="submission" date="2015-06" db="UniProtKB">
        <authorList>
            <consortium name="EnsemblProtists"/>
        </authorList>
    </citation>
    <scope>IDENTIFICATION</scope>
</reference>
<comment type="catalytic activity">
    <reaction evidence="15">
        <text>(2E)-butenoyl-CoA + L-lysyl-[protein] = N(6)-(2E)-butenoyl-L-lysyl-[protein] + CoA + H(+)</text>
        <dbReference type="Rhea" id="RHEA:53908"/>
        <dbReference type="Rhea" id="RHEA-COMP:9752"/>
        <dbReference type="Rhea" id="RHEA-COMP:13707"/>
        <dbReference type="ChEBI" id="CHEBI:15378"/>
        <dbReference type="ChEBI" id="CHEBI:29969"/>
        <dbReference type="ChEBI" id="CHEBI:57287"/>
        <dbReference type="ChEBI" id="CHEBI:57332"/>
        <dbReference type="ChEBI" id="CHEBI:137954"/>
    </reaction>
    <physiologicalReaction direction="left-to-right" evidence="15">
        <dbReference type="Rhea" id="RHEA:53909"/>
    </physiologicalReaction>
</comment>
<dbReference type="Gene3D" id="1.10.10.10">
    <property type="entry name" value="Winged helix-like DNA-binding domain superfamily/Winged helix DNA-binding domain"/>
    <property type="match status" value="1"/>
</dbReference>
<evidence type="ECO:0000259" key="23">
    <source>
        <dbReference type="PROSITE" id="PS51726"/>
    </source>
</evidence>
<evidence type="ECO:0000256" key="7">
    <source>
        <dbReference type="ARBA" id="ARBA00023015"/>
    </source>
</evidence>
<comment type="similarity">
    <text evidence="1">Belongs to the MYST (SAS/MOZ) family.</text>
</comment>
<evidence type="ECO:0000256" key="21">
    <source>
        <dbReference type="ARBA" id="ARBA00077673"/>
    </source>
</evidence>
<evidence type="ECO:0000256" key="19">
    <source>
        <dbReference type="ARBA" id="ARBA00075313"/>
    </source>
</evidence>
<evidence type="ECO:0000256" key="18">
    <source>
        <dbReference type="ARBA" id="ARBA00074445"/>
    </source>
</evidence>
<dbReference type="InterPro" id="IPR002717">
    <property type="entry name" value="HAT_MYST-type"/>
</dbReference>
<reference evidence="25" key="1">
    <citation type="journal article" date="2012" name="Nature">
        <title>Algal genomes reveal evolutionary mosaicism and the fate of nucleomorphs.</title>
        <authorList>
            <consortium name="DOE Joint Genome Institute"/>
            <person name="Curtis B.A."/>
            <person name="Tanifuji G."/>
            <person name="Burki F."/>
            <person name="Gruber A."/>
            <person name="Irimia M."/>
            <person name="Maruyama S."/>
            <person name="Arias M.C."/>
            <person name="Ball S.G."/>
            <person name="Gile G.H."/>
            <person name="Hirakawa Y."/>
            <person name="Hopkins J.F."/>
            <person name="Kuo A."/>
            <person name="Rensing S.A."/>
            <person name="Schmutz J."/>
            <person name="Symeonidi A."/>
            <person name="Elias M."/>
            <person name="Eveleigh R.J."/>
            <person name="Herman E.K."/>
            <person name="Klute M.J."/>
            <person name="Nakayama T."/>
            <person name="Obornik M."/>
            <person name="Reyes-Prieto A."/>
            <person name="Armbrust E.V."/>
            <person name="Aves S.J."/>
            <person name="Beiko R.G."/>
            <person name="Coutinho P."/>
            <person name="Dacks J.B."/>
            <person name="Durnford D.G."/>
            <person name="Fast N.M."/>
            <person name="Green B.R."/>
            <person name="Grisdale C.J."/>
            <person name="Hempel F."/>
            <person name="Henrissat B."/>
            <person name="Hoppner M.P."/>
            <person name="Ishida K."/>
            <person name="Kim E."/>
            <person name="Koreny L."/>
            <person name="Kroth P.G."/>
            <person name="Liu Y."/>
            <person name="Malik S.B."/>
            <person name="Maier U.G."/>
            <person name="McRose D."/>
            <person name="Mock T."/>
            <person name="Neilson J.A."/>
            <person name="Onodera N.T."/>
            <person name="Poole A.M."/>
            <person name="Pritham E.J."/>
            <person name="Richards T.A."/>
            <person name="Rocap G."/>
            <person name="Roy S.W."/>
            <person name="Sarai C."/>
            <person name="Schaack S."/>
            <person name="Shirato S."/>
            <person name="Slamovits C.H."/>
            <person name="Spencer D.F."/>
            <person name="Suzuki S."/>
            <person name="Worden A.Z."/>
            <person name="Zauner S."/>
            <person name="Barry K."/>
            <person name="Bell C."/>
            <person name="Bharti A.K."/>
            <person name="Crow J.A."/>
            <person name="Grimwood J."/>
            <person name="Kramer R."/>
            <person name="Lindquist E."/>
            <person name="Lucas S."/>
            <person name="Salamov A."/>
            <person name="McFadden G.I."/>
            <person name="Lane C.E."/>
            <person name="Keeling P.J."/>
            <person name="Gray M.W."/>
            <person name="Grigoriev I.V."/>
            <person name="Archibald J.M."/>
        </authorList>
    </citation>
    <scope>NUCLEOTIDE SEQUENCE</scope>
    <source>
        <strain evidence="25">CCMP2712</strain>
    </source>
</reference>
<dbReference type="GO" id="GO:0106226">
    <property type="term" value="F:peptide 2-hydroxyisobutyryltransferase activity"/>
    <property type="evidence" value="ECO:0007669"/>
    <property type="project" value="RHEA"/>
</dbReference>
<keyword evidence="7" id="KW-0805">Transcription regulation</keyword>
<evidence type="ECO:0000313" key="25">
    <source>
        <dbReference type="Proteomes" id="UP000011087"/>
    </source>
</evidence>
<evidence type="ECO:0000256" key="6">
    <source>
        <dbReference type="ARBA" id="ARBA00022990"/>
    </source>
</evidence>
<evidence type="ECO:0000256" key="11">
    <source>
        <dbReference type="ARBA" id="ARBA00031065"/>
    </source>
</evidence>
<dbReference type="InterPro" id="IPR050603">
    <property type="entry name" value="MYST_HAT"/>
</dbReference>
<evidence type="ECO:0000256" key="3">
    <source>
        <dbReference type="ARBA" id="ARBA00022255"/>
    </source>
</evidence>
<evidence type="ECO:0000256" key="5">
    <source>
        <dbReference type="ARBA" id="ARBA00022763"/>
    </source>
</evidence>
<dbReference type="Gene3D" id="3.40.630.30">
    <property type="match status" value="1"/>
</dbReference>
<dbReference type="SUPFAM" id="SSF55729">
    <property type="entry name" value="Acyl-CoA N-acyltransferases (Nat)"/>
    <property type="match status" value="1"/>
</dbReference>
<dbReference type="Pfam" id="PF01853">
    <property type="entry name" value="MOZ_SAS"/>
    <property type="match status" value="1"/>
</dbReference>
<evidence type="ECO:0000256" key="16">
    <source>
        <dbReference type="ARBA" id="ARBA00047787"/>
    </source>
</evidence>
<dbReference type="OMA" id="YKLSAWE"/>
<evidence type="ECO:0000256" key="17">
    <source>
        <dbReference type="ARBA" id="ARBA00048940"/>
    </source>
</evidence>
<dbReference type="Gene3D" id="3.30.60.60">
    <property type="entry name" value="N-acetyl transferase-like"/>
    <property type="match status" value="1"/>
</dbReference>
<evidence type="ECO:0000256" key="10">
    <source>
        <dbReference type="ARBA" id="ARBA00023204"/>
    </source>
</evidence>
<dbReference type="GO" id="GO:0010485">
    <property type="term" value="F:histone H4 acetyltransferase activity"/>
    <property type="evidence" value="ECO:0007669"/>
    <property type="project" value="UniProtKB-ARBA"/>
</dbReference>
<dbReference type="GO" id="GO:0006281">
    <property type="term" value="P:DNA repair"/>
    <property type="evidence" value="ECO:0007669"/>
    <property type="project" value="UniProtKB-KW"/>
</dbReference>
<comment type="catalytic activity">
    <reaction evidence="14">
        <text>2-hydroxyisobutanoyl-CoA + L-lysyl-[protein] = N(6)-(2-hydroxyisobutanoyl)-L-lysyl-[protein] + CoA + H(+)</text>
        <dbReference type="Rhea" id="RHEA:24180"/>
        <dbReference type="Rhea" id="RHEA-COMP:9752"/>
        <dbReference type="Rhea" id="RHEA-COMP:15921"/>
        <dbReference type="ChEBI" id="CHEBI:15378"/>
        <dbReference type="ChEBI" id="CHEBI:29969"/>
        <dbReference type="ChEBI" id="CHEBI:57287"/>
        <dbReference type="ChEBI" id="CHEBI:131780"/>
        <dbReference type="ChEBI" id="CHEBI:144968"/>
    </reaction>
    <physiologicalReaction direction="left-to-right" evidence="14">
        <dbReference type="Rhea" id="RHEA:24181"/>
    </physiologicalReaction>
</comment>
<evidence type="ECO:0000256" key="14">
    <source>
        <dbReference type="ARBA" id="ARBA00047557"/>
    </source>
</evidence>
<dbReference type="FunFam" id="1.10.10.10:FF:000526">
    <property type="entry name" value="Histone acetyltransferase"/>
    <property type="match status" value="1"/>
</dbReference>
<evidence type="ECO:0000256" key="22">
    <source>
        <dbReference type="PIRSR" id="PIRSR602717-51"/>
    </source>
</evidence>
<reference evidence="25" key="2">
    <citation type="submission" date="2012-11" db="EMBL/GenBank/DDBJ databases">
        <authorList>
            <person name="Kuo A."/>
            <person name="Curtis B.A."/>
            <person name="Tanifuji G."/>
            <person name="Burki F."/>
            <person name="Gruber A."/>
            <person name="Irimia M."/>
            <person name="Maruyama S."/>
            <person name="Arias M.C."/>
            <person name="Ball S.G."/>
            <person name="Gile G.H."/>
            <person name="Hirakawa Y."/>
            <person name="Hopkins J.F."/>
            <person name="Rensing S.A."/>
            <person name="Schmutz J."/>
            <person name="Symeonidi A."/>
            <person name="Elias M."/>
            <person name="Eveleigh R.J."/>
            <person name="Herman E.K."/>
            <person name="Klute M.J."/>
            <person name="Nakayama T."/>
            <person name="Obornik M."/>
            <person name="Reyes-Prieto A."/>
            <person name="Armbrust E.V."/>
            <person name="Aves S.J."/>
            <person name="Beiko R.G."/>
            <person name="Coutinho P."/>
            <person name="Dacks J.B."/>
            <person name="Durnford D.G."/>
            <person name="Fast N.M."/>
            <person name="Green B.R."/>
            <person name="Grisdale C."/>
            <person name="Hempe F."/>
            <person name="Henrissat B."/>
            <person name="Hoppner M.P."/>
            <person name="Ishida K.-I."/>
            <person name="Kim E."/>
            <person name="Koreny L."/>
            <person name="Kroth P.G."/>
            <person name="Liu Y."/>
            <person name="Malik S.-B."/>
            <person name="Maier U.G."/>
            <person name="McRose D."/>
            <person name="Mock T."/>
            <person name="Neilson J.A."/>
            <person name="Onodera N.T."/>
            <person name="Poole A.M."/>
            <person name="Pritham E.J."/>
            <person name="Richards T.A."/>
            <person name="Rocap G."/>
            <person name="Roy S.W."/>
            <person name="Sarai C."/>
            <person name="Schaack S."/>
            <person name="Shirato S."/>
            <person name="Slamovits C.H."/>
            <person name="Spencer D.F."/>
            <person name="Suzuki S."/>
            <person name="Worden A.Z."/>
            <person name="Zauner S."/>
            <person name="Barry K."/>
            <person name="Bell C."/>
            <person name="Bharti A.K."/>
            <person name="Crow J.A."/>
            <person name="Grimwood J."/>
            <person name="Kramer R."/>
            <person name="Lindquist E."/>
            <person name="Lucas S."/>
            <person name="Salamov A."/>
            <person name="McFadden G.I."/>
            <person name="Lane C.E."/>
            <person name="Keeling P.J."/>
            <person name="Gray M.W."/>
            <person name="Grigoriev I.V."/>
            <person name="Archibald J.M."/>
        </authorList>
    </citation>
    <scope>NUCLEOTIDE SEQUENCE</scope>
    <source>
        <strain evidence="25">CCMP2712</strain>
    </source>
</reference>
<evidence type="ECO:0000256" key="15">
    <source>
        <dbReference type="ARBA" id="ARBA00047752"/>
    </source>
</evidence>
<evidence type="ECO:0000313" key="24">
    <source>
        <dbReference type="EnsemblProtists" id="EKX42867"/>
    </source>
</evidence>
<protein>
    <recommendedName>
        <fullName evidence="3">Histone acetyltransferase ESA1</fullName>
        <ecNumber evidence="2">2.3.1.48</ecNumber>
    </recommendedName>
    <alternativeName>
        <fullName evidence="18">Histone acetyltransferase esa1</fullName>
    </alternativeName>
    <alternativeName>
        <fullName evidence="11 19">protein 2-hydroxyisobutyryltransferase ESA1</fullName>
    </alternativeName>
    <alternativeName>
        <fullName evidence="13 20">protein acetyltransferase ESA1</fullName>
    </alternativeName>
    <alternativeName>
        <fullName evidence="12 21">protein crotonyltransferase ESA1</fullName>
    </alternativeName>
</protein>
<keyword evidence="4" id="KW-0808">Transferase</keyword>
<dbReference type="InterPro" id="IPR016181">
    <property type="entry name" value="Acyl_CoA_acyltransferase"/>
</dbReference>
<sequence length="305" mass="36200">MDEASLKEHEEVTKIKNVSKVQIGKFVVETWYFSPLPREIWKQDDPPIDVLYFCEFTLNFYKTKKELERHQLKRKCPRHPPGDEIYRRDNVSVFEVDGAKSKVWCQNLCYLAKMFLDHKTLYWDVDPFLFYVVCECDDQGCHVVGYFSKEKESEMDYNLACILTFPQHQRKGYGKFIISFSFELSKIEKKKGTPERPLSDLGRVSYESHWARELLHILKKIGDHPDPTSRTISIEELSDRTAFKSKDIEDTLRRLQILNYYKGQWIININPRLVEYWLSRCGGPGVPVDPEKIHWMPHIVHERYL</sequence>
<keyword evidence="6" id="KW-0007">Acetylation</keyword>
<evidence type="ECO:0000256" key="8">
    <source>
        <dbReference type="ARBA" id="ARBA00023159"/>
    </source>
</evidence>
<proteinExistence type="inferred from homology"/>
<name>A0A0C3TG29_GUITC</name>
<feature type="domain" description="MYST-type HAT" evidence="23">
    <location>
        <begin position="13"/>
        <end position="297"/>
    </location>
</feature>
<dbReference type="GO" id="GO:0140064">
    <property type="term" value="F:peptide crotonyltransferase activity"/>
    <property type="evidence" value="ECO:0007669"/>
    <property type="project" value="RHEA"/>
</dbReference>
<evidence type="ECO:0000256" key="12">
    <source>
        <dbReference type="ARBA" id="ARBA00031133"/>
    </source>
</evidence>
<dbReference type="Pfam" id="PF17772">
    <property type="entry name" value="zf-MYST"/>
    <property type="match status" value="1"/>
</dbReference>
<comment type="catalytic activity">
    <reaction evidence="17">
        <text>L-lysyl-[histone] + acetyl-CoA = N(6)-acetyl-L-lysyl-[histone] + CoA + H(+)</text>
        <dbReference type="Rhea" id="RHEA:21992"/>
        <dbReference type="Rhea" id="RHEA-COMP:9845"/>
        <dbReference type="Rhea" id="RHEA-COMP:11338"/>
        <dbReference type="ChEBI" id="CHEBI:15378"/>
        <dbReference type="ChEBI" id="CHEBI:29969"/>
        <dbReference type="ChEBI" id="CHEBI:57287"/>
        <dbReference type="ChEBI" id="CHEBI:57288"/>
        <dbReference type="ChEBI" id="CHEBI:61930"/>
        <dbReference type="EC" id="2.3.1.48"/>
    </reaction>
    <physiologicalReaction direction="left-to-right" evidence="17">
        <dbReference type="Rhea" id="RHEA:21993"/>
    </physiologicalReaction>
</comment>
<dbReference type="PROSITE" id="PS51726">
    <property type="entry name" value="MYST_HAT"/>
    <property type="match status" value="1"/>
</dbReference>
<keyword evidence="10" id="KW-0234">DNA repair</keyword>
<evidence type="ECO:0000256" key="13">
    <source>
        <dbReference type="ARBA" id="ARBA00031553"/>
    </source>
</evidence>